<evidence type="ECO:0000313" key="2">
    <source>
        <dbReference type="Proteomes" id="UP001279734"/>
    </source>
</evidence>
<sequence length="122" mass="13361">MPTFFVLACGLNKMYKTFLVLIRNVILFSRDLHPPPVKMLKLDPHLLLCLVQHSRPGRCPCVDGFCLMGFTGLLMPLLAMGELTCLGKSAVADGAPIYTIANVPRSAANLASDGLWADEMWV</sequence>
<organism evidence="1 2">
    <name type="scientific">Nepenthes gracilis</name>
    <name type="common">Slender pitcher plant</name>
    <dbReference type="NCBI Taxonomy" id="150966"/>
    <lineage>
        <taxon>Eukaryota</taxon>
        <taxon>Viridiplantae</taxon>
        <taxon>Streptophyta</taxon>
        <taxon>Embryophyta</taxon>
        <taxon>Tracheophyta</taxon>
        <taxon>Spermatophyta</taxon>
        <taxon>Magnoliopsida</taxon>
        <taxon>eudicotyledons</taxon>
        <taxon>Gunneridae</taxon>
        <taxon>Pentapetalae</taxon>
        <taxon>Caryophyllales</taxon>
        <taxon>Nepenthaceae</taxon>
        <taxon>Nepenthes</taxon>
    </lineage>
</organism>
<dbReference type="AlphaFoldDB" id="A0AAD3S828"/>
<gene>
    <name evidence="1" type="ORF">Nepgr_007964</name>
</gene>
<comment type="caution">
    <text evidence="1">The sequence shown here is derived from an EMBL/GenBank/DDBJ whole genome shotgun (WGS) entry which is preliminary data.</text>
</comment>
<evidence type="ECO:0000313" key="1">
    <source>
        <dbReference type="EMBL" id="GMH06124.1"/>
    </source>
</evidence>
<accession>A0AAD3S828</accession>
<dbReference type="EMBL" id="BSYO01000006">
    <property type="protein sequence ID" value="GMH06124.1"/>
    <property type="molecule type" value="Genomic_DNA"/>
</dbReference>
<reference evidence="1" key="1">
    <citation type="submission" date="2023-05" db="EMBL/GenBank/DDBJ databases">
        <title>Nepenthes gracilis genome sequencing.</title>
        <authorList>
            <person name="Fukushima K."/>
        </authorList>
    </citation>
    <scope>NUCLEOTIDE SEQUENCE</scope>
    <source>
        <strain evidence="1">SING2019-196</strain>
    </source>
</reference>
<dbReference type="Proteomes" id="UP001279734">
    <property type="component" value="Unassembled WGS sequence"/>
</dbReference>
<protein>
    <submittedName>
        <fullName evidence="1">Uncharacterized protein</fullName>
    </submittedName>
</protein>
<keyword evidence="2" id="KW-1185">Reference proteome</keyword>
<name>A0AAD3S828_NEPGR</name>
<proteinExistence type="predicted"/>